<protein>
    <submittedName>
        <fullName evidence="14">Cytochrome P450 6bq16</fullName>
    </submittedName>
</protein>
<evidence type="ECO:0000256" key="11">
    <source>
        <dbReference type="ARBA" id="ARBA00023033"/>
    </source>
</evidence>
<evidence type="ECO:0000256" key="13">
    <source>
        <dbReference type="SAM" id="Phobius"/>
    </source>
</evidence>
<dbReference type="InterPro" id="IPR001128">
    <property type="entry name" value="Cyt_P450"/>
</dbReference>
<accession>V5K4Z6</accession>
<keyword evidence="11" id="KW-0503">Monooxygenase</keyword>
<evidence type="ECO:0000256" key="5">
    <source>
        <dbReference type="ARBA" id="ARBA00022617"/>
    </source>
</evidence>
<evidence type="ECO:0000256" key="3">
    <source>
        <dbReference type="ARBA" id="ARBA00004406"/>
    </source>
</evidence>
<comment type="subcellular location">
    <subcellularLocation>
        <location evidence="3">Endoplasmic reticulum membrane</location>
        <topology evidence="3">Peripheral membrane protein</topology>
    </subcellularLocation>
    <subcellularLocation>
        <location evidence="2">Microsome membrane</location>
        <topology evidence="2">Peripheral membrane protein</topology>
    </subcellularLocation>
</comment>
<dbReference type="PANTHER" id="PTHR24292">
    <property type="entry name" value="CYTOCHROME P450"/>
    <property type="match status" value="1"/>
</dbReference>
<dbReference type="EMBL" id="KF044278">
    <property type="protein sequence ID" value="AGT57850.1"/>
    <property type="molecule type" value="mRNA"/>
</dbReference>
<keyword evidence="13" id="KW-1133">Transmembrane helix</keyword>
<evidence type="ECO:0000256" key="10">
    <source>
        <dbReference type="ARBA" id="ARBA00023004"/>
    </source>
</evidence>
<sequence length="281" mass="32700">MTFLLTVTYILGAVIVGIYLLLKWIYSYWYRKGVEYIEPDFFYGNVKEMIQRKVSLGGLFKKFYDNLKSRGLKYGGCYTFFSPVFIPVDLDVIKSILLKDFDHFVNRGMYYNEKVDPLSTHLFTLEDERWKSLRSKLTPTFSSGKLKMMFPTLVSCSFGLENVLNEYSAIQDAVDIKEVSSRFSTDAIGSVAFGIDCNSLKNPNSEFRQWGRQMFLGGIRGIIKAIMLMTLPNSFLHVIRFKMTSKSTEDFLMNVVRDTVDYREKNNVYRKDFMHLLLQLK</sequence>
<keyword evidence="13" id="KW-0812">Transmembrane</keyword>
<evidence type="ECO:0000256" key="8">
    <source>
        <dbReference type="ARBA" id="ARBA00022848"/>
    </source>
</evidence>
<keyword evidence="10" id="KW-0408">Iron</keyword>
<evidence type="ECO:0000256" key="7">
    <source>
        <dbReference type="ARBA" id="ARBA00022824"/>
    </source>
</evidence>
<dbReference type="GO" id="GO:0005789">
    <property type="term" value="C:endoplasmic reticulum membrane"/>
    <property type="evidence" value="ECO:0007669"/>
    <property type="project" value="UniProtKB-SubCell"/>
</dbReference>
<evidence type="ECO:0000256" key="2">
    <source>
        <dbReference type="ARBA" id="ARBA00004174"/>
    </source>
</evidence>
<dbReference type="AlphaFoldDB" id="V5K4Z6"/>
<dbReference type="Gene3D" id="1.10.630.10">
    <property type="entry name" value="Cytochrome P450"/>
    <property type="match status" value="1"/>
</dbReference>
<dbReference type="InterPro" id="IPR002402">
    <property type="entry name" value="Cyt_P450_E_grp-II"/>
</dbReference>
<evidence type="ECO:0000256" key="9">
    <source>
        <dbReference type="ARBA" id="ARBA00023002"/>
    </source>
</evidence>
<evidence type="ECO:0000256" key="4">
    <source>
        <dbReference type="ARBA" id="ARBA00010617"/>
    </source>
</evidence>
<dbReference type="GO" id="GO:0016705">
    <property type="term" value="F:oxidoreductase activity, acting on paired donors, with incorporation or reduction of molecular oxygen"/>
    <property type="evidence" value="ECO:0007669"/>
    <property type="project" value="InterPro"/>
</dbReference>
<comment type="similarity">
    <text evidence="4">Belongs to the cytochrome P450 family.</text>
</comment>
<feature type="non-terminal residue" evidence="14">
    <location>
        <position position="281"/>
    </location>
</feature>
<dbReference type="InterPro" id="IPR050476">
    <property type="entry name" value="Insect_CytP450_Detox"/>
</dbReference>
<dbReference type="PRINTS" id="PR00464">
    <property type="entry name" value="EP450II"/>
</dbReference>
<dbReference type="GO" id="GO:0005506">
    <property type="term" value="F:iron ion binding"/>
    <property type="evidence" value="ECO:0007669"/>
    <property type="project" value="InterPro"/>
</dbReference>
<dbReference type="GO" id="GO:0020037">
    <property type="term" value="F:heme binding"/>
    <property type="evidence" value="ECO:0007669"/>
    <property type="project" value="InterPro"/>
</dbReference>
<evidence type="ECO:0000256" key="6">
    <source>
        <dbReference type="ARBA" id="ARBA00022723"/>
    </source>
</evidence>
<reference evidence="14" key="1">
    <citation type="journal article" date="2013" name="Pestic. Biochem. Physiol.">
        <title>Identification of cytochrome P450 monooxygenase genes and their expression profiles in cyhalothrin-treated Colorado potato beetle, Leptinotarsa decemlineata.</title>
        <authorList>
            <person name="Wan P.J."/>
            <person name="Shi X.Q."/>
            <person name="Kong Y."/>
            <person name="Zhou L.T."/>
            <person name="Guo W.C."/>
            <person name="Ahmat T."/>
            <person name="Li G.Q."/>
        </authorList>
    </citation>
    <scope>NUCLEOTIDE SEQUENCE</scope>
</reference>
<comment type="cofactor">
    <cofactor evidence="1">
        <name>heme</name>
        <dbReference type="ChEBI" id="CHEBI:30413"/>
    </cofactor>
</comment>
<gene>
    <name evidence="14" type="primary">Cyp6bq16</name>
</gene>
<dbReference type="OrthoDB" id="2789670at2759"/>
<organism evidence="14">
    <name type="scientific">Leptinotarsa decemlineata</name>
    <name type="common">Colorado potato beetle</name>
    <name type="synonym">Doryphora decemlineata</name>
    <dbReference type="NCBI Taxonomy" id="7539"/>
    <lineage>
        <taxon>Eukaryota</taxon>
        <taxon>Metazoa</taxon>
        <taxon>Ecdysozoa</taxon>
        <taxon>Arthropoda</taxon>
        <taxon>Hexapoda</taxon>
        <taxon>Insecta</taxon>
        <taxon>Pterygota</taxon>
        <taxon>Neoptera</taxon>
        <taxon>Endopterygota</taxon>
        <taxon>Coleoptera</taxon>
        <taxon>Polyphaga</taxon>
        <taxon>Cucujiformia</taxon>
        <taxon>Chrysomeloidea</taxon>
        <taxon>Chrysomelidae</taxon>
        <taxon>Chrysomelinae</taxon>
        <taxon>Doryphorini</taxon>
        <taxon>Leptinotarsa</taxon>
    </lineage>
</organism>
<keyword evidence="6" id="KW-0479">Metal-binding</keyword>
<evidence type="ECO:0000313" key="14">
    <source>
        <dbReference type="EMBL" id="AGT57850.1"/>
    </source>
</evidence>
<evidence type="ECO:0000256" key="12">
    <source>
        <dbReference type="ARBA" id="ARBA00023136"/>
    </source>
</evidence>
<dbReference type="Pfam" id="PF00067">
    <property type="entry name" value="p450"/>
    <property type="match status" value="1"/>
</dbReference>
<reference evidence="14" key="2">
    <citation type="submission" date="2013-05" db="EMBL/GenBank/DDBJ databases">
        <authorList>
            <person name="Wan P.-J."/>
        </authorList>
    </citation>
    <scope>NUCLEOTIDE SEQUENCE</scope>
</reference>
<dbReference type="GO" id="GO:0004497">
    <property type="term" value="F:monooxygenase activity"/>
    <property type="evidence" value="ECO:0007669"/>
    <property type="project" value="UniProtKB-KW"/>
</dbReference>
<proteinExistence type="evidence at transcript level"/>
<dbReference type="InterPro" id="IPR036396">
    <property type="entry name" value="Cyt_P450_sf"/>
</dbReference>
<keyword evidence="5" id="KW-0349">Heme</keyword>
<keyword evidence="12 13" id="KW-0472">Membrane</keyword>
<feature type="transmembrane region" description="Helical" evidence="13">
    <location>
        <begin position="6"/>
        <end position="26"/>
    </location>
</feature>
<keyword evidence="8" id="KW-0492">Microsome</keyword>
<name>V5K4Z6_LEPDE</name>
<dbReference type="SUPFAM" id="SSF48264">
    <property type="entry name" value="Cytochrome P450"/>
    <property type="match status" value="1"/>
</dbReference>
<keyword evidence="7" id="KW-0256">Endoplasmic reticulum</keyword>
<evidence type="ECO:0000256" key="1">
    <source>
        <dbReference type="ARBA" id="ARBA00001971"/>
    </source>
</evidence>
<keyword evidence="9" id="KW-0560">Oxidoreductase</keyword>
<dbReference type="PANTHER" id="PTHR24292:SF100">
    <property type="entry name" value="CYTOCHROME P450 6A16, ISOFORM B-RELATED"/>
    <property type="match status" value="1"/>
</dbReference>